<feature type="signal peptide" evidence="1">
    <location>
        <begin position="1"/>
        <end position="20"/>
    </location>
</feature>
<organism evidence="3 4">
    <name type="scientific">Avibacterium paragallinarum</name>
    <name type="common">Haemophilus gallinarum</name>
    <dbReference type="NCBI Taxonomy" id="728"/>
    <lineage>
        <taxon>Bacteria</taxon>
        <taxon>Pseudomonadati</taxon>
        <taxon>Pseudomonadota</taxon>
        <taxon>Gammaproteobacteria</taxon>
        <taxon>Pasteurellales</taxon>
        <taxon>Pasteurellaceae</taxon>
        <taxon>Avibacterium</taxon>
    </lineage>
</organism>
<sequence length="197" mass="23030">MKKILTAFFLSSLLSACVTSDIDIQPHQLAGVWGCETIYKDLNAATRDVVAVYPDKKVEMQGIIYDHHFDLWIGRMVENYFRTPFRYATTSKGTWQMKGNKLIYNLTQQSARRAIDPKVMERVQKHPKFKEIEQAIFNVYSERNTNQKDRIELKVIQIGTNYFIAKQILPNNTYLSQCRRLTSQEQSIQFLLGIERK</sequence>
<reference evidence="3 4" key="1">
    <citation type="submission" date="2018-06" db="EMBL/GenBank/DDBJ databases">
        <authorList>
            <person name="Teymurazov M."/>
            <person name="Kislichkina A."/>
            <person name="Abaymova A."/>
            <person name="Mukhina T."/>
            <person name="Mayskaya N."/>
            <person name="Svetoch E."/>
            <person name="Bogun A."/>
        </authorList>
    </citation>
    <scope>NUCLEOTIDE SEQUENCE [LARGE SCALE GENOMIC DNA]</scope>
    <source>
        <strain evidence="3 4">SCPM-O-B-8406</strain>
    </source>
</reference>
<protein>
    <recommendedName>
        <fullName evidence="6">Lipoprotein</fullName>
    </recommendedName>
</protein>
<keyword evidence="1" id="KW-0732">Signal</keyword>
<evidence type="ECO:0000313" key="5">
    <source>
        <dbReference type="Proteomes" id="UP001347884"/>
    </source>
</evidence>
<evidence type="ECO:0000256" key="1">
    <source>
        <dbReference type="SAM" id="SignalP"/>
    </source>
</evidence>
<comment type="caution">
    <text evidence="3">The sequence shown here is derived from an EMBL/GenBank/DDBJ whole genome shotgun (WGS) entry which is preliminary data.</text>
</comment>
<dbReference type="PROSITE" id="PS51257">
    <property type="entry name" value="PROKAR_LIPOPROTEIN"/>
    <property type="match status" value="1"/>
</dbReference>
<reference evidence="2" key="3">
    <citation type="submission" date="2022-05" db="EMBL/GenBank/DDBJ databases">
        <authorList>
            <person name="Chen Y."/>
            <person name="Zhu J."/>
            <person name="Zhu K."/>
        </authorList>
    </citation>
    <scope>NUCLEOTIDE SEQUENCE</scope>
    <source>
        <strain evidence="2">AV25</strain>
    </source>
</reference>
<proteinExistence type="predicted"/>
<dbReference type="Proteomes" id="UP001347884">
    <property type="component" value="Unassembled WGS sequence"/>
</dbReference>
<gene>
    <name evidence="3" type="ORF">DM482_05485</name>
    <name evidence="2" type="ORF">M5S13_01680</name>
</gene>
<dbReference type="EMBL" id="QJPJ01000007">
    <property type="protein sequence ID" value="PXZ39123.1"/>
    <property type="molecule type" value="Genomic_DNA"/>
</dbReference>
<keyword evidence="5" id="KW-1185">Reference proteome</keyword>
<evidence type="ECO:0000313" key="3">
    <source>
        <dbReference type="EMBL" id="PXZ39123.1"/>
    </source>
</evidence>
<name>A0AAE5WH01_AVIPA</name>
<evidence type="ECO:0000313" key="4">
    <source>
        <dbReference type="Proteomes" id="UP000247594"/>
    </source>
</evidence>
<feature type="chain" id="PRO_5042146244" description="Lipoprotein" evidence="1">
    <location>
        <begin position="21"/>
        <end position="197"/>
    </location>
</feature>
<dbReference type="RefSeq" id="WP_110479269.1">
    <property type="nucleotide sequence ID" value="NZ_CP081939.1"/>
</dbReference>
<dbReference type="Proteomes" id="UP000247594">
    <property type="component" value="Unassembled WGS sequence"/>
</dbReference>
<dbReference type="AlphaFoldDB" id="A0AAE5WH01"/>
<evidence type="ECO:0008006" key="6">
    <source>
        <dbReference type="Google" id="ProtNLM"/>
    </source>
</evidence>
<evidence type="ECO:0000313" key="2">
    <source>
        <dbReference type="EMBL" id="MEE6040601.1"/>
    </source>
</evidence>
<accession>A0AAE5WH01</accession>
<dbReference type="EMBL" id="JAMDKF010000003">
    <property type="protein sequence ID" value="MEE6040601.1"/>
    <property type="molecule type" value="Genomic_DNA"/>
</dbReference>
<reference evidence="2 5" key="2">
    <citation type="journal article" date="2022" name="Front. Microbiol.">
        <title>Commensal bacteria contribute to the growth of multidrug-resistant Avibacterium paragallinarum in chickens.</title>
        <authorList>
            <person name="Zhu J."/>
            <person name="Chen Y."/>
            <person name="Wu Y."/>
            <person name="Wang Y."/>
            <person name="Zhu K."/>
        </authorList>
    </citation>
    <scope>NUCLEOTIDE SEQUENCE [LARGE SCALE GENOMIC DNA]</scope>
    <source>
        <strain evidence="2 5">AV25</strain>
    </source>
</reference>